<dbReference type="EMBL" id="CAXLJM020000024">
    <property type="protein sequence ID" value="CAL8090380.1"/>
    <property type="molecule type" value="Genomic_DNA"/>
</dbReference>
<comment type="pathway">
    <text evidence="2">Protein modification; protein ubiquitination.</text>
</comment>
<dbReference type="CDD" id="cd15669">
    <property type="entry name" value="ePHD_PHF7_G2E3_like"/>
    <property type="match status" value="1"/>
</dbReference>
<dbReference type="CDD" id="cd16448">
    <property type="entry name" value="RING-H2"/>
    <property type="match status" value="1"/>
</dbReference>
<gene>
    <name evidence="14" type="ORF">ODALV1_LOCUS7625</name>
</gene>
<dbReference type="SUPFAM" id="SSF53756">
    <property type="entry name" value="UDP-Glycosyltransferase/glycogen phosphorylase"/>
    <property type="match status" value="1"/>
</dbReference>
<evidence type="ECO:0008006" key="16">
    <source>
        <dbReference type="Google" id="ProtNLM"/>
    </source>
</evidence>
<evidence type="ECO:0000313" key="14">
    <source>
        <dbReference type="EMBL" id="CAL8090380.1"/>
    </source>
</evidence>
<evidence type="ECO:0000256" key="7">
    <source>
        <dbReference type="ARBA" id="ARBA00022833"/>
    </source>
</evidence>
<dbReference type="InterPro" id="IPR042013">
    <property type="entry name" value="PHF7/G2E3_ePHD"/>
</dbReference>
<dbReference type="InterPro" id="IPR059102">
    <property type="entry name" value="PHD_PHF7/G2E3-like"/>
</dbReference>
<keyword evidence="15" id="KW-1185">Reference proteome</keyword>
<dbReference type="InterPro" id="IPR051188">
    <property type="entry name" value="PHD-type_Zinc_Finger"/>
</dbReference>
<accession>A0ABP1Q9J7</accession>
<evidence type="ECO:0000256" key="10">
    <source>
        <dbReference type="SAM" id="MobiDB-lite"/>
    </source>
</evidence>
<evidence type="ECO:0000256" key="1">
    <source>
        <dbReference type="ARBA" id="ARBA00004123"/>
    </source>
</evidence>
<dbReference type="PANTHER" id="PTHR12420:SF42">
    <property type="entry name" value="G2_M PHASE-SPECIFIC E3 UBIQUITIN-PROTEIN LIGASE"/>
    <property type="match status" value="1"/>
</dbReference>
<dbReference type="PANTHER" id="PTHR12420">
    <property type="entry name" value="PHD FINGER PROTEIN"/>
    <property type="match status" value="1"/>
</dbReference>
<evidence type="ECO:0000256" key="5">
    <source>
        <dbReference type="ARBA" id="ARBA00022771"/>
    </source>
</evidence>
<feature type="transmembrane region" description="Helical" evidence="11">
    <location>
        <begin position="600"/>
        <end position="620"/>
    </location>
</feature>
<keyword evidence="7" id="KW-0862">Zinc</keyword>
<dbReference type="Pfam" id="PF13639">
    <property type="entry name" value="zf-RING_2"/>
    <property type="match status" value="1"/>
</dbReference>
<dbReference type="PROSITE" id="PS50089">
    <property type="entry name" value="ZF_RING_2"/>
    <property type="match status" value="1"/>
</dbReference>
<evidence type="ECO:0000256" key="6">
    <source>
        <dbReference type="ARBA" id="ARBA00022786"/>
    </source>
</evidence>
<keyword evidence="8" id="KW-0539">Nucleus</keyword>
<evidence type="ECO:0000259" key="13">
    <source>
        <dbReference type="PROSITE" id="PS51805"/>
    </source>
</evidence>
<dbReference type="InterPro" id="IPR011011">
    <property type="entry name" value="Znf_FYVE_PHD"/>
</dbReference>
<dbReference type="InterPro" id="IPR013083">
    <property type="entry name" value="Znf_RING/FYVE/PHD"/>
</dbReference>
<dbReference type="InterPro" id="IPR002213">
    <property type="entry name" value="UDP_glucos_trans"/>
</dbReference>
<feature type="region of interest" description="Disordered" evidence="10">
    <location>
        <begin position="296"/>
        <end position="316"/>
    </location>
</feature>
<name>A0ABP1Q9J7_9HEXA</name>
<dbReference type="SUPFAM" id="SSF57850">
    <property type="entry name" value="RING/U-box"/>
    <property type="match status" value="1"/>
</dbReference>
<sequence length="629" mass="71633">MNPCVKEITKRDPNVKCSYCHRSEINSLEWGPMYQLAGISVHYFCMLFSAGLSQHGDDDEGILGFLPKDIRKELKRGEKLKCKFCRCVGATIGCSTKSCKTSYHYPCGLEKNSVFQFIGNFESYCEKHREKFNIPYADIDNKCPICYEEVYATDIPLWPPCCKKRIFHKNCIMEMAKNHAAHFFKCPLCNDKDIFSVAMRKSGVYLPDRDATWELEPNAFAEHTEVYSRCDADICRCPKGREYSSSSDSKPYKIVRCGACAAAAVHTRCGNLKNLTWRCQTCADILSDKRKSENLNSSRIQRQRYDTSEDEDASDTEEVLKLRDVISTVPRVQPQPVNDRIIIERSLFEENYGSRCVVDRAETDDSDSEDDNDEDYFISSRSRTFASKLRDKDIENFVSAAEQGFILIAFGSSVDFSSIPAAIESAFFDAIGRFPKIHFLVKASSQAPSHCPKNLMFKPWAPQKELMAHPKTLASITHGGLNGIIEATWTGVPLITIPIFAEQDYQSYKLQAREVGIRLELRDINADDLAAAISDITTNPMYRNNMKKLQVVFRDRPQSPVDLAAYWTEFTLRHDDLSFMNPITYQPWKVYLESWLFTPVVPWVVLLTTVAVIILTISILRNKGKKVPK</sequence>
<dbReference type="InterPro" id="IPR001965">
    <property type="entry name" value="Znf_PHD"/>
</dbReference>
<keyword evidence="11" id="KW-1133">Transmembrane helix</keyword>
<dbReference type="PROSITE" id="PS51805">
    <property type="entry name" value="EPHD"/>
    <property type="match status" value="1"/>
</dbReference>
<evidence type="ECO:0000256" key="8">
    <source>
        <dbReference type="ARBA" id="ARBA00023242"/>
    </source>
</evidence>
<comment type="subcellular location">
    <subcellularLocation>
        <location evidence="1">Nucleus</location>
    </subcellularLocation>
</comment>
<dbReference type="Proteomes" id="UP001642540">
    <property type="component" value="Unassembled WGS sequence"/>
</dbReference>
<keyword evidence="11" id="KW-0812">Transmembrane</keyword>
<keyword evidence="5 9" id="KW-0863">Zinc-finger</keyword>
<feature type="domain" description="RING-type" evidence="12">
    <location>
        <begin position="143"/>
        <end position="190"/>
    </location>
</feature>
<reference evidence="14 15" key="1">
    <citation type="submission" date="2024-08" db="EMBL/GenBank/DDBJ databases">
        <authorList>
            <person name="Cucini C."/>
            <person name="Frati F."/>
        </authorList>
    </citation>
    <scope>NUCLEOTIDE SEQUENCE [LARGE SCALE GENOMIC DNA]</scope>
</reference>
<protein>
    <recommendedName>
        <fullName evidence="16">Glucuronosyltransferase</fullName>
    </recommendedName>
</protein>
<dbReference type="Gene3D" id="3.30.40.10">
    <property type="entry name" value="Zinc/RING finger domain, C3HC4 (zinc finger)"/>
    <property type="match status" value="3"/>
</dbReference>
<dbReference type="Gene3D" id="3.40.50.2000">
    <property type="entry name" value="Glycogen Phosphorylase B"/>
    <property type="match status" value="1"/>
</dbReference>
<evidence type="ECO:0000256" key="9">
    <source>
        <dbReference type="PROSITE-ProRule" id="PRU00175"/>
    </source>
</evidence>
<keyword evidence="6" id="KW-0833">Ubl conjugation pathway</keyword>
<evidence type="ECO:0000259" key="12">
    <source>
        <dbReference type="PROSITE" id="PS50089"/>
    </source>
</evidence>
<evidence type="ECO:0000313" key="15">
    <source>
        <dbReference type="Proteomes" id="UP001642540"/>
    </source>
</evidence>
<keyword evidence="3" id="KW-0808">Transferase</keyword>
<feature type="domain" description="PHD-type" evidence="13">
    <location>
        <begin position="14"/>
        <end position="129"/>
    </location>
</feature>
<evidence type="ECO:0000256" key="2">
    <source>
        <dbReference type="ARBA" id="ARBA00004906"/>
    </source>
</evidence>
<dbReference type="Pfam" id="PF00201">
    <property type="entry name" value="UDPGT"/>
    <property type="match status" value="1"/>
</dbReference>
<evidence type="ECO:0000256" key="4">
    <source>
        <dbReference type="ARBA" id="ARBA00022723"/>
    </source>
</evidence>
<evidence type="ECO:0000256" key="3">
    <source>
        <dbReference type="ARBA" id="ARBA00022679"/>
    </source>
</evidence>
<dbReference type="Pfam" id="PF26054">
    <property type="entry name" value="PHD_G2E3"/>
    <property type="match status" value="1"/>
</dbReference>
<dbReference type="SMART" id="SM00249">
    <property type="entry name" value="PHD"/>
    <property type="match status" value="2"/>
</dbReference>
<dbReference type="Pfam" id="PF13771">
    <property type="entry name" value="zf-HC5HC2H"/>
    <property type="match status" value="1"/>
</dbReference>
<proteinExistence type="predicted"/>
<keyword evidence="4" id="KW-0479">Metal-binding</keyword>
<dbReference type="CDD" id="cd03784">
    <property type="entry name" value="GT1_Gtf-like"/>
    <property type="match status" value="1"/>
</dbReference>
<keyword evidence="11" id="KW-0472">Membrane</keyword>
<comment type="caution">
    <text evidence="14">The sequence shown here is derived from an EMBL/GenBank/DDBJ whole genome shotgun (WGS) entry which is preliminary data.</text>
</comment>
<dbReference type="SUPFAM" id="SSF57903">
    <property type="entry name" value="FYVE/PHD zinc finger"/>
    <property type="match status" value="1"/>
</dbReference>
<dbReference type="InterPro" id="IPR034732">
    <property type="entry name" value="EPHD"/>
</dbReference>
<dbReference type="InterPro" id="IPR001841">
    <property type="entry name" value="Znf_RING"/>
</dbReference>
<evidence type="ECO:0000256" key="11">
    <source>
        <dbReference type="SAM" id="Phobius"/>
    </source>
</evidence>
<organism evidence="14 15">
    <name type="scientific">Orchesella dallaii</name>
    <dbReference type="NCBI Taxonomy" id="48710"/>
    <lineage>
        <taxon>Eukaryota</taxon>
        <taxon>Metazoa</taxon>
        <taxon>Ecdysozoa</taxon>
        <taxon>Arthropoda</taxon>
        <taxon>Hexapoda</taxon>
        <taxon>Collembola</taxon>
        <taxon>Entomobryomorpha</taxon>
        <taxon>Entomobryoidea</taxon>
        <taxon>Orchesellidae</taxon>
        <taxon>Orchesellinae</taxon>
        <taxon>Orchesella</taxon>
    </lineage>
</organism>